<keyword evidence="4" id="KW-0482">Metalloprotease</keyword>
<keyword evidence="4" id="KW-0378">Hydrolase</keyword>
<feature type="transmembrane region" description="Helical" evidence="2">
    <location>
        <begin position="172"/>
        <end position="190"/>
    </location>
</feature>
<feature type="transmembrane region" description="Helical" evidence="2">
    <location>
        <begin position="142"/>
        <end position="160"/>
    </location>
</feature>
<dbReference type="RefSeq" id="WP_150204093.1">
    <property type="nucleotide sequence ID" value="NZ_CP043939.1"/>
</dbReference>
<dbReference type="GO" id="GO:0006508">
    <property type="term" value="P:proteolysis"/>
    <property type="evidence" value="ECO:0007669"/>
    <property type="project" value="UniProtKB-KW"/>
</dbReference>
<sequence>MRNSEQRKIPLVDSNLSASRGLLLALAGSVIMGAILLMDYLSPNNPNQFVYFIFVSLIPLILMIVALKVTTQANFKVLIQSKFWSKSNLKTWLVYFIDYAIFTQVAQTLIHLMGLKTNGHANIQNMTLSRLLINYGTDSVNLMNEELFSVFVFIGFAVVLQKQFKLSRSASIYGGLLISILLFGAIHYNAYNGNLAQMFLLIGPARFFLTGAFIRSKNILIPFTMHYLFDQIGFTIIFLVEVLS</sequence>
<feature type="transmembrane region" description="Helical" evidence="2">
    <location>
        <begin position="226"/>
        <end position="243"/>
    </location>
</feature>
<dbReference type="Pfam" id="PF02517">
    <property type="entry name" value="Rce1-like"/>
    <property type="match status" value="1"/>
</dbReference>
<evidence type="ECO:0000256" key="1">
    <source>
        <dbReference type="ARBA" id="ARBA00009067"/>
    </source>
</evidence>
<proteinExistence type="inferred from homology"/>
<keyword evidence="2" id="KW-0812">Transmembrane</keyword>
<protein>
    <submittedName>
        <fullName evidence="4">CPBP family intramembrane metalloprotease</fullName>
    </submittedName>
</protein>
<keyword evidence="4" id="KW-0645">Protease</keyword>
<evidence type="ECO:0000313" key="5">
    <source>
        <dbReference type="Proteomes" id="UP000325295"/>
    </source>
</evidence>
<organism evidence="4 5">
    <name type="scientific">Paucilactobacillus nenjiangensis</name>
    <dbReference type="NCBI Taxonomy" id="1296540"/>
    <lineage>
        <taxon>Bacteria</taxon>
        <taxon>Bacillati</taxon>
        <taxon>Bacillota</taxon>
        <taxon>Bacilli</taxon>
        <taxon>Lactobacillales</taxon>
        <taxon>Lactobacillaceae</taxon>
        <taxon>Paucilactobacillus</taxon>
    </lineage>
</organism>
<reference evidence="4 5" key="1">
    <citation type="submission" date="2019-09" db="EMBL/GenBank/DDBJ databases">
        <title>Complete Genome Sequence of Lactobacillus nenjiangensis SH-Y15, isolated from sauerkraut.</title>
        <authorList>
            <person name="Yang H."/>
        </authorList>
    </citation>
    <scope>NUCLEOTIDE SEQUENCE [LARGE SCALE GENOMIC DNA]</scope>
    <source>
        <strain evidence="4 5">SH-Y15</strain>
    </source>
</reference>
<dbReference type="EMBL" id="CP043939">
    <property type="protein sequence ID" value="QER67553.1"/>
    <property type="molecule type" value="Genomic_DNA"/>
</dbReference>
<feature type="transmembrane region" description="Helical" evidence="2">
    <location>
        <begin position="92"/>
        <end position="110"/>
    </location>
</feature>
<keyword evidence="5" id="KW-1185">Reference proteome</keyword>
<accession>A0A5P1X217</accession>
<dbReference type="InterPro" id="IPR003675">
    <property type="entry name" value="Rce1/LyrA-like_dom"/>
</dbReference>
<dbReference type="Proteomes" id="UP000325295">
    <property type="component" value="Chromosome"/>
</dbReference>
<keyword evidence="2" id="KW-0472">Membrane</keyword>
<feature type="transmembrane region" description="Helical" evidence="2">
    <location>
        <begin position="196"/>
        <end position="214"/>
    </location>
</feature>
<dbReference type="GO" id="GO:0080120">
    <property type="term" value="P:CAAX-box protein maturation"/>
    <property type="evidence" value="ECO:0007669"/>
    <property type="project" value="UniProtKB-ARBA"/>
</dbReference>
<dbReference type="OrthoDB" id="2661755at2"/>
<feature type="domain" description="CAAX prenyl protease 2/Lysostaphin resistance protein A-like" evidence="3">
    <location>
        <begin position="156"/>
        <end position="230"/>
    </location>
</feature>
<keyword evidence="2" id="KW-1133">Transmembrane helix</keyword>
<dbReference type="KEGG" id="lnn:F0161_06585"/>
<dbReference type="GO" id="GO:0004175">
    <property type="term" value="F:endopeptidase activity"/>
    <property type="evidence" value="ECO:0007669"/>
    <property type="project" value="UniProtKB-ARBA"/>
</dbReference>
<name>A0A5P1X217_9LACO</name>
<dbReference type="GO" id="GO:0008237">
    <property type="term" value="F:metallopeptidase activity"/>
    <property type="evidence" value="ECO:0007669"/>
    <property type="project" value="UniProtKB-KW"/>
</dbReference>
<gene>
    <name evidence="4" type="ORF">F0161_06585</name>
</gene>
<dbReference type="AlphaFoldDB" id="A0A5P1X217"/>
<evidence type="ECO:0000259" key="3">
    <source>
        <dbReference type="Pfam" id="PF02517"/>
    </source>
</evidence>
<evidence type="ECO:0000313" key="4">
    <source>
        <dbReference type="EMBL" id="QER67553.1"/>
    </source>
</evidence>
<evidence type="ECO:0000256" key="2">
    <source>
        <dbReference type="SAM" id="Phobius"/>
    </source>
</evidence>
<comment type="similarity">
    <text evidence="1">Belongs to the UPF0177 family.</text>
</comment>
<feature type="transmembrane region" description="Helical" evidence="2">
    <location>
        <begin position="21"/>
        <end position="42"/>
    </location>
</feature>
<feature type="transmembrane region" description="Helical" evidence="2">
    <location>
        <begin position="48"/>
        <end position="71"/>
    </location>
</feature>